<dbReference type="FunFam" id="1.20.5.1160:FF:000001">
    <property type="entry name" value="Keratin type II"/>
    <property type="match status" value="1"/>
</dbReference>
<evidence type="ECO:0000256" key="3">
    <source>
        <dbReference type="ARBA" id="ARBA00061646"/>
    </source>
</evidence>
<dbReference type="InterPro" id="IPR018039">
    <property type="entry name" value="IF_conserved"/>
</dbReference>
<evidence type="ECO:0000256" key="4">
    <source>
        <dbReference type="RuleBase" id="RU000685"/>
    </source>
</evidence>
<keyword evidence="1 4" id="KW-0403">Intermediate filament</keyword>
<feature type="domain" description="IF rod" evidence="7">
    <location>
        <begin position="88"/>
        <end position="399"/>
    </location>
</feature>
<name>A0AAW1Z1D6_CULAL</name>
<dbReference type="FunFam" id="1.20.5.500:FF:000001">
    <property type="entry name" value="Type II keratin 23"/>
    <property type="match status" value="1"/>
</dbReference>
<comment type="similarity">
    <text evidence="3 4">Belongs to the intermediate filament family.</text>
</comment>
<dbReference type="GO" id="GO:0033693">
    <property type="term" value="P:neurofilament bundle assembly"/>
    <property type="evidence" value="ECO:0007669"/>
    <property type="project" value="TreeGrafter"/>
</dbReference>
<evidence type="ECO:0000256" key="6">
    <source>
        <dbReference type="SAM" id="MobiDB-lite"/>
    </source>
</evidence>
<proteinExistence type="inferred from homology"/>
<dbReference type="GO" id="GO:0005882">
    <property type="term" value="C:intermediate filament"/>
    <property type="evidence" value="ECO:0007669"/>
    <property type="project" value="UniProtKB-KW"/>
</dbReference>
<dbReference type="PROSITE" id="PS51842">
    <property type="entry name" value="IF_ROD_2"/>
    <property type="match status" value="1"/>
</dbReference>
<feature type="compositionally biased region" description="Basic and acidic residues" evidence="6">
    <location>
        <begin position="585"/>
        <end position="601"/>
    </location>
</feature>
<feature type="coiled-coil region" evidence="5">
    <location>
        <begin position="318"/>
        <end position="370"/>
    </location>
</feature>
<dbReference type="Proteomes" id="UP001479290">
    <property type="component" value="Unassembled WGS sequence"/>
</dbReference>
<dbReference type="InterPro" id="IPR039008">
    <property type="entry name" value="IF_rod_dom"/>
</dbReference>
<comment type="caution">
    <text evidence="8">The sequence shown here is derived from an EMBL/GenBank/DDBJ whole genome shotgun (WGS) entry which is preliminary data.</text>
</comment>
<feature type="coiled-coil region" evidence="5">
    <location>
        <begin position="92"/>
        <end position="168"/>
    </location>
</feature>
<evidence type="ECO:0000256" key="5">
    <source>
        <dbReference type="SAM" id="Coils"/>
    </source>
</evidence>
<dbReference type="PANTHER" id="PTHR45652">
    <property type="entry name" value="GLIAL FIBRILLARY ACIDIC PROTEIN"/>
    <property type="match status" value="1"/>
</dbReference>
<dbReference type="AlphaFoldDB" id="A0AAW1Z1D6"/>
<evidence type="ECO:0000313" key="8">
    <source>
        <dbReference type="EMBL" id="KAK9955261.1"/>
    </source>
</evidence>
<evidence type="ECO:0000259" key="7">
    <source>
        <dbReference type="PROSITE" id="PS51842"/>
    </source>
</evidence>
<gene>
    <name evidence="8" type="ORF">ABG768_015145</name>
</gene>
<keyword evidence="9" id="KW-1185">Reference proteome</keyword>
<dbReference type="Gene3D" id="1.20.5.1160">
    <property type="entry name" value="Vasodilator-stimulated phosphoprotein"/>
    <property type="match status" value="1"/>
</dbReference>
<feature type="region of interest" description="Disordered" evidence="6">
    <location>
        <begin position="449"/>
        <end position="715"/>
    </location>
</feature>
<evidence type="ECO:0000256" key="1">
    <source>
        <dbReference type="ARBA" id="ARBA00022754"/>
    </source>
</evidence>
<dbReference type="GO" id="GO:0099184">
    <property type="term" value="F:structural constituent of postsynaptic intermediate filament cytoskeleton"/>
    <property type="evidence" value="ECO:0007669"/>
    <property type="project" value="TreeGrafter"/>
</dbReference>
<dbReference type="Pfam" id="PF00038">
    <property type="entry name" value="Filament"/>
    <property type="match status" value="1"/>
</dbReference>
<reference evidence="8 9" key="1">
    <citation type="submission" date="2024-05" db="EMBL/GenBank/DDBJ databases">
        <title>A high-quality chromosomal-level genome assembly of Topmouth culter (Culter alburnus).</title>
        <authorList>
            <person name="Zhao H."/>
        </authorList>
    </citation>
    <scope>NUCLEOTIDE SEQUENCE [LARGE SCALE GENOMIC DNA]</scope>
    <source>
        <strain evidence="8">CATC2023</strain>
        <tissue evidence="8">Muscle</tissue>
    </source>
</reference>
<keyword evidence="2 5" id="KW-0175">Coiled coil</keyword>
<protein>
    <recommendedName>
        <fullName evidence="7">IF rod domain-containing protein</fullName>
    </recommendedName>
</protein>
<feature type="compositionally biased region" description="Polar residues" evidence="6">
    <location>
        <begin position="32"/>
        <end position="44"/>
    </location>
</feature>
<evidence type="ECO:0000256" key="2">
    <source>
        <dbReference type="ARBA" id="ARBA00023054"/>
    </source>
</evidence>
<feature type="compositionally biased region" description="Acidic residues" evidence="6">
    <location>
        <begin position="463"/>
        <end position="584"/>
    </location>
</feature>
<dbReference type="Gene3D" id="1.20.5.170">
    <property type="match status" value="1"/>
</dbReference>
<feature type="compositionally biased region" description="Basic and acidic residues" evidence="6">
    <location>
        <begin position="608"/>
        <end position="715"/>
    </location>
</feature>
<dbReference type="PANTHER" id="PTHR45652:SF16">
    <property type="entry name" value="NEUROFILAMENT LIGHT POLYPEPTIDE-LIKE"/>
    <property type="match status" value="1"/>
</dbReference>
<organism evidence="8 9">
    <name type="scientific">Culter alburnus</name>
    <name type="common">Topmouth culter</name>
    <dbReference type="NCBI Taxonomy" id="194366"/>
    <lineage>
        <taxon>Eukaryota</taxon>
        <taxon>Metazoa</taxon>
        <taxon>Chordata</taxon>
        <taxon>Craniata</taxon>
        <taxon>Vertebrata</taxon>
        <taxon>Euteleostomi</taxon>
        <taxon>Actinopterygii</taxon>
        <taxon>Neopterygii</taxon>
        <taxon>Teleostei</taxon>
        <taxon>Ostariophysi</taxon>
        <taxon>Cypriniformes</taxon>
        <taxon>Xenocyprididae</taxon>
        <taxon>Xenocypridinae</taxon>
        <taxon>Culter</taxon>
    </lineage>
</organism>
<feature type="region of interest" description="Disordered" evidence="6">
    <location>
        <begin position="28"/>
        <end position="47"/>
    </location>
</feature>
<dbReference type="GO" id="GO:0030424">
    <property type="term" value="C:axon"/>
    <property type="evidence" value="ECO:0007669"/>
    <property type="project" value="TreeGrafter"/>
</dbReference>
<evidence type="ECO:0000313" key="9">
    <source>
        <dbReference type="Proteomes" id="UP001479290"/>
    </source>
</evidence>
<dbReference type="GO" id="GO:0099160">
    <property type="term" value="C:postsynaptic intermediate filament cytoskeleton"/>
    <property type="evidence" value="ECO:0007669"/>
    <property type="project" value="TreeGrafter"/>
</dbReference>
<dbReference type="FunFam" id="1.20.5.170:FF:000002">
    <property type="entry name" value="Type I keratin KA11"/>
    <property type="match status" value="1"/>
</dbReference>
<dbReference type="Gene3D" id="1.20.5.500">
    <property type="entry name" value="Single helix bin"/>
    <property type="match status" value="1"/>
</dbReference>
<dbReference type="GO" id="GO:0005737">
    <property type="term" value="C:cytoplasm"/>
    <property type="evidence" value="ECO:0007669"/>
    <property type="project" value="TreeGrafter"/>
</dbReference>
<dbReference type="SUPFAM" id="SSF64593">
    <property type="entry name" value="Intermediate filament protein, coiled coil region"/>
    <property type="match status" value="2"/>
</dbReference>
<dbReference type="PROSITE" id="PS00226">
    <property type="entry name" value="IF_ROD_1"/>
    <property type="match status" value="1"/>
</dbReference>
<dbReference type="EMBL" id="JAWDJR010000021">
    <property type="protein sequence ID" value="KAK9955261.1"/>
    <property type="molecule type" value="Genomic_DNA"/>
</dbReference>
<dbReference type="SMART" id="SM01391">
    <property type="entry name" value="Filament"/>
    <property type="match status" value="1"/>
</dbReference>
<accession>A0AAW1Z1D6</accession>
<sequence>MSAVGFDPYFSSSYKRWYVESSPRVSQRGRSRTTFSAHPPSLSSRLHYASPGRSSAGLLLSSHARSVDMDISHAAQVSSEFRAVRTQEKAQMQELNDRFAGYIERVHELEQQNRALEAELLMLRQRHVEPSRLRGLYEQEVRTLRAAVEEARMERQAALSHRESMENALRSLQASYEEEVVAREDSEGRLLDARKEADDSTLAQVELEKKVDTLLNELAFLKKVHEGEISELQAQIQYGAQIAVEAETAKPDLSSALRDIRAQYEKLAAKNIHSAEEWFRGKMGHLTESVAHHGDAIRNSKDEAGEYRRQLQACVLEIDACKGLNESLERQLREMEDKQSSEVSAMQDTIGELEDELRATKGEMARYLKEYQDLLNVKMALDIEIAAYRKLLEGEESRFNVGVGGLVGGYSVGPVYSRPMYSLSSLSSGAPYLLSSRLVSASLSADEAITSSQAQEAAASPTQEEEEEEKEEEEQEEVKEEEAEEKEEEEEETKEEAEEVKEEEAEEKEEEEEETKEEAEGVEQEEEAGAEEEEKGDEEETKEEEDVKGEDEEGDEKEGDGEEGEQKEEEKAEEEEVAAEEDTETEKSEEKADTSADKATEDTETDKEDTKTEKDKVEKETEKEKVEPKAEKAKEEVEPEPAKEKPKEKTEPAPEPEPESKDKGKEEPEKPKAKEKVESEKPKVKDEGEKGKSEKKESVKQEKGKEETEKPKGKK</sequence>
<dbReference type="InterPro" id="IPR050405">
    <property type="entry name" value="Intermediate_filament"/>
</dbReference>